<dbReference type="GO" id="GO:0007288">
    <property type="term" value="P:sperm axoneme assembly"/>
    <property type="evidence" value="ECO:0007669"/>
    <property type="project" value="TreeGrafter"/>
</dbReference>
<dbReference type="eggNOG" id="KOG0548">
    <property type="taxonomic scope" value="Eukaryota"/>
</dbReference>
<dbReference type="OMA" id="YLRAWLY"/>
<evidence type="ECO:0000313" key="2">
    <source>
        <dbReference type="Proteomes" id="UP000008792"/>
    </source>
</evidence>
<keyword evidence="2" id="KW-1185">Reference proteome</keyword>
<dbReference type="InParanoid" id="B4M444"/>
<evidence type="ECO:0008006" key="3">
    <source>
        <dbReference type="Google" id="ProtNLM"/>
    </source>
</evidence>
<dbReference type="GO" id="GO:0005737">
    <property type="term" value="C:cytoplasm"/>
    <property type="evidence" value="ECO:0007669"/>
    <property type="project" value="TreeGrafter"/>
</dbReference>
<dbReference type="AlphaFoldDB" id="B4M444"/>
<accession>B4M444</accession>
<name>B4M444_DROVI</name>
<dbReference type="OrthoDB" id="2017782at2759"/>
<evidence type="ECO:0000313" key="1">
    <source>
        <dbReference type="EMBL" id="EDW59405.1"/>
    </source>
</evidence>
<dbReference type="InterPro" id="IPR043195">
    <property type="entry name" value="TTC12"/>
</dbReference>
<dbReference type="EMBL" id="CH940652">
    <property type="protein sequence ID" value="EDW59405.1"/>
    <property type="molecule type" value="Genomic_DNA"/>
</dbReference>
<dbReference type="SUPFAM" id="SSF48452">
    <property type="entry name" value="TPR-like"/>
    <property type="match status" value="1"/>
</dbReference>
<dbReference type="InterPro" id="IPR011990">
    <property type="entry name" value="TPR-like_helical_dom_sf"/>
</dbReference>
<dbReference type="HOGENOM" id="CLU_081403_1_0_1"/>
<dbReference type="SMR" id="B4M444"/>
<dbReference type="KEGG" id="dvi:6632480"/>
<gene>
    <name evidence="1" type="primary">Dvir\GJ10868</name>
    <name evidence="1" type="ORF">Dvir_GJ10868</name>
</gene>
<organism evidence="1 2">
    <name type="scientific">Drosophila virilis</name>
    <name type="common">Fruit fly</name>
    <dbReference type="NCBI Taxonomy" id="7244"/>
    <lineage>
        <taxon>Eukaryota</taxon>
        <taxon>Metazoa</taxon>
        <taxon>Ecdysozoa</taxon>
        <taxon>Arthropoda</taxon>
        <taxon>Hexapoda</taxon>
        <taxon>Insecta</taxon>
        <taxon>Pterygota</taxon>
        <taxon>Neoptera</taxon>
        <taxon>Endopterygota</taxon>
        <taxon>Diptera</taxon>
        <taxon>Brachycera</taxon>
        <taxon>Muscomorpha</taxon>
        <taxon>Ephydroidea</taxon>
        <taxon>Drosophilidae</taxon>
        <taxon>Drosophila</taxon>
    </lineage>
</organism>
<sequence>MEYINHPQYDEKFLKEPSKVVDAVQFIDIMINSNKMEDTRDGKKKQEVKPVVDISEGVTDQNFFITQRLLSERMSAKRSKARMKFTTNTNQFTFMRQVDQSSEERVEARLERERIANNFRRLGNWAYRREQFNTAIDFYNKGLENICDTPVLYINRACCFLKLRFFKRAIIDCDYILNKLDPKYMRAWLYRAAAFKRLNDEKNYDECVYQVKRLNSKEIQFIDSFLEKMRTL</sequence>
<dbReference type="FunCoup" id="B4M444">
    <property type="interactions" value="3"/>
</dbReference>
<dbReference type="Proteomes" id="UP000008792">
    <property type="component" value="Unassembled WGS sequence"/>
</dbReference>
<dbReference type="PANTHER" id="PTHR46540">
    <property type="entry name" value="TETRATRICOPEPTIDE REPEAT PROTEIN 12"/>
    <property type="match status" value="1"/>
</dbReference>
<dbReference type="PANTHER" id="PTHR46540:SF1">
    <property type="entry name" value="TETRATRICOPEPTIDE REPEAT PROTEIN 12"/>
    <property type="match status" value="1"/>
</dbReference>
<reference evidence="1 2" key="1">
    <citation type="journal article" date="2007" name="Nature">
        <title>Evolution of genes and genomes on the Drosophila phylogeny.</title>
        <authorList>
            <consortium name="Drosophila 12 Genomes Consortium"/>
            <person name="Clark A.G."/>
            <person name="Eisen M.B."/>
            <person name="Smith D.R."/>
            <person name="Bergman C.M."/>
            <person name="Oliver B."/>
            <person name="Markow T.A."/>
            <person name="Kaufman T.C."/>
            <person name="Kellis M."/>
            <person name="Gelbart W."/>
            <person name="Iyer V.N."/>
            <person name="Pollard D.A."/>
            <person name="Sackton T.B."/>
            <person name="Larracuente A.M."/>
            <person name="Singh N.D."/>
            <person name="Abad J.P."/>
            <person name="Abt D.N."/>
            <person name="Adryan B."/>
            <person name="Aguade M."/>
            <person name="Akashi H."/>
            <person name="Anderson W.W."/>
            <person name="Aquadro C.F."/>
            <person name="Ardell D.H."/>
            <person name="Arguello R."/>
            <person name="Artieri C.G."/>
            <person name="Barbash D.A."/>
            <person name="Barker D."/>
            <person name="Barsanti P."/>
            <person name="Batterham P."/>
            <person name="Batzoglou S."/>
            <person name="Begun D."/>
            <person name="Bhutkar A."/>
            <person name="Blanco E."/>
            <person name="Bosak S.A."/>
            <person name="Bradley R.K."/>
            <person name="Brand A.D."/>
            <person name="Brent M.R."/>
            <person name="Brooks A.N."/>
            <person name="Brown R.H."/>
            <person name="Butlin R.K."/>
            <person name="Caggese C."/>
            <person name="Calvi B.R."/>
            <person name="Bernardo de Carvalho A."/>
            <person name="Caspi A."/>
            <person name="Castrezana S."/>
            <person name="Celniker S.E."/>
            <person name="Chang J.L."/>
            <person name="Chapple C."/>
            <person name="Chatterji S."/>
            <person name="Chinwalla A."/>
            <person name="Civetta A."/>
            <person name="Clifton S.W."/>
            <person name="Comeron J.M."/>
            <person name="Costello J.C."/>
            <person name="Coyne J.A."/>
            <person name="Daub J."/>
            <person name="David R.G."/>
            <person name="Delcher A.L."/>
            <person name="Delehaunty K."/>
            <person name="Do C.B."/>
            <person name="Ebling H."/>
            <person name="Edwards K."/>
            <person name="Eickbush T."/>
            <person name="Evans J.D."/>
            <person name="Filipski A."/>
            <person name="Findeiss S."/>
            <person name="Freyhult E."/>
            <person name="Fulton L."/>
            <person name="Fulton R."/>
            <person name="Garcia A.C."/>
            <person name="Gardiner A."/>
            <person name="Garfield D.A."/>
            <person name="Garvin B.E."/>
            <person name="Gibson G."/>
            <person name="Gilbert D."/>
            <person name="Gnerre S."/>
            <person name="Godfrey J."/>
            <person name="Good R."/>
            <person name="Gotea V."/>
            <person name="Gravely B."/>
            <person name="Greenberg A.J."/>
            <person name="Griffiths-Jones S."/>
            <person name="Gross S."/>
            <person name="Guigo R."/>
            <person name="Gustafson E.A."/>
            <person name="Haerty W."/>
            <person name="Hahn M.W."/>
            <person name="Halligan D.L."/>
            <person name="Halpern A.L."/>
            <person name="Halter G.M."/>
            <person name="Han M.V."/>
            <person name="Heger A."/>
            <person name="Hillier L."/>
            <person name="Hinrichs A.S."/>
            <person name="Holmes I."/>
            <person name="Hoskins R.A."/>
            <person name="Hubisz M.J."/>
            <person name="Hultmark D."/>
            <person name="Huntley M.A."/>
            <person name="Jaffe D.B."/>
            <person name="Jagadeeshan S."/>
            <person name="Jeck W.R."/>
            <person name="Johnson J."/>
            <person name="Jones C.D."/>
            <person name="Jordan W.C."/>
            <person name="Karpen G.H."/>
            <person name="Kataoka E."/>
            <person name="Keightley P.D."/>
            <person name="Kheradpour P."/>
            <person name="Kirkness E.F."/>
            <person name="Koerich L.B."/>
            <person name="Kristiansen K."/>
            <person name="Kudrna D."/>
            <person name="Kulathinal R.J."/>
            <person name="Kumar S."/>
            <person name="Kwok R."/>
            <person name="Lander E."/>
            <person name="Langley C.H."/>
            <person name="Lapoint R."/>
            <person name="Lazzaro B.P."/>
            <person name="Lee S.J."/>
            <person name="Levesque L."/>
            <person name="Li R."/>
            <person name="Lin C.F."/>
            <person name="Lin M.F."/>
            <person name="Lindblad-Toh K."/>
            <person name="Llopart A."/>
            <person name="Long M."/>
            <person name="Low L."/>
            <person name="Lozovsky E."/>
            <person name="Lu J."/>
            <person name="Luo M."/>
            <person name="Machado C.A."/>
            <person name="Makalowski W."/>
            <person name="Marzo M."/>
            <person name="Matsuda M."/>
            <person name="Matzkin L."/>
            <person name="McAllister B."/>
            <person name="McBride C.S."/>
            <person name="McKernan B."/>
            <person name="McKernan K."/>
            <person name="Mendez-Lago M."/>
            <person name="Minx P."/>
            <person name="Mollenhauer M.U."/>
            <person name="Montooth K."/>
            <person name="Mount S.M."/>
            <person name="Mu X."/>
            <person name="Myers E."/>
            <person name="Negre B."/>
            <person name="Newfeld S."/>
            <person name="Nielsen R."/>
            <person name="Noor M.A."/>
            <person name="O'Grady P."/>
            <person name="Pachter L."/>
            <person name="Papaceit M."/>
            <person name="Parisi M.J."/>
            <person name="Parisi M."/>
            <person name="Parts L."/>
            <person name="Pedersen J.S."/>
            <person name="Pesole G."/>
            <person name="Phillippy A.M."/>
            <person name="Ponting C.P."/>
            <person name="Pop M."/>
            <person name="Porcelli D."/>
            <person name="Powell J.R."/>
            <person name="Prohaska S."/>
            <person name="Pruitt K."/>
            <person name="Puig M."/>
            <person name="Quesneville H."/>
            <person name="Ram K.R."/>
            <person name="Rand D."/>
            <person name="Rasmussen M.D."/>
            <person name="Reed L.K."/>
            <person name="Reenan R."/>
            <person name="Reily A."/>
            <person name="Remington K.A."/>
            <person name="Rieger T.T."/>
            <person name="Ritchie M.G."/>
            <person name="Robin C."/>
            <person name="Rogers Y.H."/>
            <person name="Rohde C."/>
            <person name="Rozas J."/>
            <person name="Rubenfield M.J."/>
            <person name="Ruiz A."/>
            <person name="Russo S."/>
            <person name="Salzberg S.L."/>
            <person name="Sanchez-Gracia A."/>
            <person name="Saranga D.J."/>
            <person name="Sato H."/>
            <person name="Schaeffer S.W."/>
            <person name="Schatz M.C."/>
            <person name="Schlenke T."/>
            <person name="Schwartz R."/>
            <person name="Segarra C."/>
            <person name="Singh R.S."/>
            <person name="Sirot L."/>
            <person name="Sirota M."/>
            <person name="Sisneros N.B."/>
            <person name="Smith C.D."/>
            <person name="Smith T.F."/>
            <person name="Spieth J."/>
            <person name="Stage D.E."/>
            <person name="Stark A."/>
            <person name="Stephan W."/>
            <person name="Strausberg R.L."/>
            <person name="Strempel S."/>
            <person name="Sturgill D."/>
            <person name="Sutton G."/>
            <person name="Sutton G.G."/>
            <person name="Tao W."/>
            <person name="Teichmann S."/>
            <person name="Tobari Y.N."/>
            <person name="Tomimura Y."/>
            <person name="Tsolas J.M."/>
            <person name="Valente V.L."/>
            <person name="Venter E."/>
            <person name="Venter J.C."/>
            <person name="Vicario S."/>
            <person name="Vieira F.G."/>
            <person name="Vilella A.J."/>
            <person name="Villasante A."/>
            <person name="Walenz B."/>
            <person name="Wang J."/>
            <person name="Wasserman M."/>
            <person name="Watts T."/>
            <person name="Wilson D."/>
            <person name="Wilson R.K."/>
            <person name="Wing R.A."/>
            <person name="Wolfner M.F."/>
            <person name="Wong A."/>
            <person name="Wong G.K."/>
            <person name="Wu C.I."/>
            <person name="Wu G."/>
            <person name="Yamamoto D."/>
            <person name="Yang H.P."/>
            <person name="Yang S.P."/>
            <person name="Yorke J.A."/>
            <person name="Yoshida K."/>
            <person name="Zdobnov E."/>
            <person name="Zhang P."/>
            <person name="Zhang Y."/>
            <person name="Zimin A.V."/>
            <person name="Baldwin J."/>
            <person name="Abdouelleil A."/>
            <person name="Abdulkadir J."/>
            <person name="Abebe A."/>
            <person name="Abera B."/>
            <person name="Abreu J."/>
            <person name="Acer S.C."/>
            <person name="Aftuck L."/>
            <person name="Alexander A."/>
            <person name="An P."/>
            <person name="Anderson E."/>
            <person name="Anderson S."/>
            <person name="Arachi H."/>
            <person name="Azer M."/>
            <person name="Bachantsang P."/>
            <person name="Barry A."/>
            <person name="Bayul T."/>
            <person name="Berlin A."/>
            <person name="Bessette D."/>
            <person name="Bloom T."/>
            <person name="Blye J."/>
            <person name="Boguslavskiy L."/>
            <person name="Bonnet C."/>
            <person name="Boukhgalter B."/>
            <person name="Bourzgui I."/>
            <person name="Brown A."/>
            <person name="Cahill P."/>
            <person name="Channer S."/>
            <person name="Cheshatsang Y."/>
            <person name="Chuda L."/>
            <person name="Citroen M."/>
            <person name="Collymore A."/>
            <person name="Cooke P."/>
            <person name="Costello M."/>
            <person name="D'Aco K."/>
            <person name="Daza R."/>
            <person name="De Haan G."/>
            <person name="DeGray S."/>
            <person name="DeMaso C."/>
            <person name="Dhargay N."/>
            <person name="Dooley K."/>
            <person name="Dooley E."/>
            <person name="Doricent M."/>
            <person name="Dorje P."/>
            <person name="Dorjee K."/>
            <person name="Dupes A."/>
            <person name="Elong R."/>
            <person name="Falk J."/>
            <person name="Farina A."/>
            <person name="Faro S."/>
            <person name="Ferguson D."/>
            <person name="Fisher S."/>
            <person name="Foley C.D."/>
            <person name="Franke A."/>
            <person name="Friedrich D."/>
            <person name="Gadbois L."/>
            <person name="Gearin G."/>
            <person name="Gearin C.R."/>
            <person name="Giannoukos G."/>
            <person name="Goode T."/>
            <person name="Graham J."/>
            <person name="Grandbois E."/>
            <person name="Grewal S."/>
            <person name="Gyaltsen K."/>
            <person name="Hafez N."/>
            <person name="Hagos B."/>
            <person name="Hall J."/>
            <person name="Henson C."/>
            <person name="Hollinger A."/>
            <person name="Honan T."/>
            <person name="Huard M.D."/>
            <person name="Hughes L."/>
            <person name="Hurhula B."/>
            <person name="Husby M.E."/>
            <person name="Kamat A."/>
            <person name="Kanga B."/>
            <person name="Kashin S."/>
            <person name="Khazanovich D."/>
            <person name="Kisner P."/>
            <person name="Lance K."/>
            <person name="Lara M."/>
            <person name="Lee W."/>
            <person name="Lennon N."/>
            <person name="Letendre F."/>
            <person name="LeVine R."/>
            <person name="Lipovsky A."/>
            <person name="Liu X."/>
            <person name="Liu J."/>
            <person name="Liu S."/>
            <person name="Lokyitsang T."/>
            <person name="Lokyitsang Y."/>
            <person name="Lubonja R."/>
            <person name="Lui A."/>
            <person name="MacDonald P."/>
            <person name="Magnisalis V."/>
            <person name="Maru K."/>
            <person name="Matthews C."/>
            <person name="McCusker W."/>
            <person name="McDonough S."/>
            <person name="Mehta T."/>
            <person name="Meldrim J."/>
            <person name="Meneus L."/>
            <person name="Mihai O."/>
            <person name="Mihalev A."/>
            <person name="Mihova T."/>
            <person name="Mittelman R."/>
            <person name="Mlenga V."/>
            <person name="Montmayeur A."/>
            <person name="Mulrain L."/>
            <person name="Navidi A."/>
            <person name="Naylor J."/>
            <person name="Negash T."/>
            <person name="Nguyen T."/>
            <person name="Nguyen N."/>
            <person name="Nicol R."/>
            <person name="Norbu C."/>
            <person name="Norbu N."/>
            <person name="Novod N."/>
            <person name="O'Neill B."/>
            <person name="Osman S."/>
            <person name="Markiewicz E."/>
            <person name="Oyono O.L."/>
            <person name="Patti C."/>
            <person name="Phunkhang P."/>
            <person name="Pierre F."/>
            <person name="Priest M."/>
            <person name="Raghuraman S."/>
            <person name="Rege F."/>
            <person name="Reyes R."/>
            <person name="Rise C."/>
            <person name="Rogov P."/>
            <person name="Ross K."/>
            <person name="Ryan E."/>
            <person name="Settipalli S."/>
            <person name="Shea T."/>
            <person name="Sherpa N."/>
            <person name="Shi L."/>
            <person name="Shih D."/>
            <person name="Sparrow T."/>
            <person name="Spaulding J."/>
            <person name="Stalker J."/>
            <person name="Stange-Thomann N."/>
            <person name="Stavropoulos S."/>
            <person name="Stone C."/>
            <person name="Strader C."/>
            <person name="Tesfaye S."/>
            <person name="Thomson T."/>
            <person name="Thoulutsang Y."/>
            <person name="Thoulutsang D."/>
            <person name="Topham K."/>
            <person name="Topping I."/>
            <person name="Tsamla T."/>
            <person name="Vassiliev H."/>
            <person name="Vo A."/>
            <person name="Wangchuk T."/>
            <person name="Wangdi T."/>
            <person name="Weiand M."/>
            <person name="Wilkinson J."/>
            <person name="Wilson A."/>
            <person name="Yadav S."/>
            <person name="Young G."/>
            <person name="Yu Q."/>
            <person name="Zembek L."/>
            <person name="Zhong D."/>
            <person name="Zimmer A."/>
            <person name="Zwirko Z."/>
            <person name="Jaffe D.B."/>
            <person name="Alvarez P."/>
            <person name="Brockman W."/>
            <person name="Butler J."/>
            <person name="Chin C."/>
            <person name="Gnerre S."/>
            <person name="Grabherr M."/>
            <person name="Kleber M."/>
            <person name="Mauceli E."/>
            <person name="MacCallum I."/>
        </authorList>
    </citation>
    <scope>NUCLEOTIDE SEQUENCE [LARGE SCALE GENOMIC DNA]</scope>
    <source>
        <strain evidence="2">Tucson 15010-1051.87</strain>
    </source>
</reference>
<dbReference type="PhylomeDB" id="B4M444"/>
<dbReference type="STRING" id="7244.B4M444"/>
<protein>
    <recommendedName>
        <fullName evidence="3">Tetratricopeptide repeat protein 12</fullName>
    </recommendedName>
</protein>
<proteinExistence type="predicted"/>
<dbReference type="GO" id="GO:0070286">
    <property type="term" value="P:axonemal dynein complex assembly"/>
    <property type="evidence" value="ECO:0007669"/>
    <property type="project" value="TreeGrafter"/>
</dbReference>
<dbReference type="Gene3D" id="1.25.40.10">
    <property type="entry name" value="Tetratricopeptide repeat domain"/>
    <property type="match status" value="1"/>
</dbReference>
<dbReference type="GO" id="GO:0005813">
    <property type="term" value="C:centrosome"/>
    <property type="evidence" value="ECO:0007669"/>
    <property type="project" value="TreeGrafter"/>
</dbReference>